<evidence type="ECO:0000256" key="6">
    <source>
        <dbReference type="PIRSR" id="PIRSR604574-2"/>
    </source>
</evidence>
<gene>
    <name evidence="8" type="ORF">QVD17_10341</name>
</gene>
<name>A0AAD8L6B8_TARER</name>
<feature type="binding site" evidence="6">
    <location>
        <position position="271"/>
    </location>
    <ligand>
        <name>Fe cation</name>
        <dbReference type="ChEBI" id="CHEBI:24875"/>
        <note>catalytic</note>
    </ligand>
</feature>
<keyword evidence="2 6" id="KW-0479">Metal-binding</keyword>
<evidence type="ECO:0000256" key="4">
    <source>
        <dbReference type="ARBA" id="ARBA00023002"/>
    </source>
</evidence>
<dbReference type="Pfam" id="PF13532">
    <property type="entry name" value="2OG-FeII_Oxy_2"/>
    <property type="match status" value="1"/>
</dbReference>
<reference evidence="8" key="1">
    <citation type="journal article" date="2023" name="bioRxiv">
        <title>Improved chromosome-level genome assembly for marigold (Tagetes erecta).</title>
        <authorList>
            <person name="Jiang F."/>
            <person name="Yuan L."/>
            <person name="Wang S."/>
            <person name="Wang H."/>
            <person name="Xu D."/>
            <person name="Wang A."/>
            <person name="Fan W."/>
        </authorList>
    </citation>
    <scope>NUCLEOTIDE SEQUENCE</scope>
    <source>
        <strain evidence="8">WSJ</strain>
        <tissue evidence="8">Leaf</tissue>
    </source>
</reference>
<evidence type="ECO:0000256" key="5">
    <source>
        <dbReference type="ARBA" id="ARBA00023004"/>
    </source>
</evidence>
<comment type="cofactor">
    <cofactor evidence="6">
        <name>Fe(2+)</name>
        <dbReference type="ChEBI" id="CHEBI:29033"/>
    </cofactor>
    <text evidence="6">Binds 1 Fe(2+) ion per subunit.</text>
</comment>
<dbReference type="PROSITE" id="PS51471">
    <property type="entry name" value="FE2OG_OXY"/>
    <property type="match status" value="1"/>
</dbReference>
<dbReference type="EMBL" id="JAUHHV010000002">
    <property type="protein sequence ID" value="KAK1433431.1"/>
    <property type="molecule type" value="Genomic_DNA"/>
</dbReference>
<dbReference type="InterPro" id="IPR027450">
    <property type="entry name" value="AlkB-like"/>
</dbReference>
<dbReference type="InterPro" id="IPR004574">
    <property type="entry name" value="Alkb"/>
</dbReference>
<comment type="similarity">
    <text evidence="1">Belongs to the alkB family.</text>
</comment>
<evidence type="ECO:0000313" key="8">
    <source>
        <dbReference type="EMBL" id="KAK1433431.1"/>
    </source>
</evidence>
<dbReference type="AlphaFoldDB" id="A0AAD8L6B8"/>
<feature type="domain" description="Fe2OG dioxygenase" evidence="7">
    <location>
        <begin position="193"/>
        <end position="303"/>
    </location>
</feature>
<dbReference type="SUPFAM" id="SSF51197">
    <property type="entry name" value="Clavaminate synthase-like"/>
    <property type="match status" value="1"/>
</dbReference>
<dbReference type="InterPro" id="IPR037151">
    <property type="entry name" value="AlkB-like_sf"/>
</dbReference>
<proteinExistence type="inferred from homology"/>
<feature type="binding site" evidence="6">
    <location>
        <position position="211"/>
    </location>
    <ligand>
        <name>Fe cation</name>
        <dbReference type="ChEBI" id="CHEBI:24875"/>
        <note>catalytic</note>
    </ligand>
</feature>
<evidence type="ECO:0000256" key="1">
    <source>
        <dbReference type="ARBA" id="ARBA00007879"/>
    </source>
</evidence>
<dbReference type="GO" id="GO:0035515">
    <property type="term" value="F:oxidative RNA demethylase activity"/>
    <property type="evidence" value="ECO:0007669"/>
    <property type="project" value="TreeGrafter"/>
</dbReference>
<dbReference type="Gene3D" id="2.60.120.590">
    <property type="entry name" value="Alpha-ketoglutarate-dependent dioxygenase AlkB-like"/>
    <property type="match status" value="1"/>
</dbReference>
<dbReference type="GO" id="GO:0008198">
    <property type="term" value="F:ferrous iron binding"/>
    <property type="evidence" value="ECO:0007669"/>
    <property type="project" value="TreeGrafter"/>
</dbReference>
<protein>
    <recommendedName>
        <fullName evidence="7">Fe2OG dioxygenase domain-containing protein</fullName>
    </recommendedName>
</protein>
<evidence type="ECO:0000256" key="2">
    <source>
        <dbReference type="ARBA" id="ARBA00022723"/>
    </source>
</evidence>
<comment type="caution">
    <text evidence="8">The sequence shown here is derived from an EMBL/GenBank/DDBJ whole genome shotgun (WGS) entry which is preliminary data.</text>
</comment>
<dbReference type="Proteomes" id="UP001229421">
    <property type="component" value="Unassembled WGS sequence"/>
</dbReference>
<sequence>MIGDISFVIEGFSVSSNASSLSHKASIQDVSRRVSLFTYKQYHNAPAHSNLNQTQPFSLILPGANTVTAARQGTVIEPVTNRPPSYQIIDSGMILMKNCISLRDQVEIVNTCHKLGVGPGGFMQPGYQSGSKLKLHRMCFGRNWDPETKYREPYNVDGSTPPPVPQEFISLVQSLIQDAQARLNSPDEIPSMNPDVCLVNFYTSTGQLGLHQDRSESSYSIKRGLPVVSISIGDSAEFLYGHTRDEDKLNTVVLESGDVFIFGGKSRLVFHGVKTIFPNSAPRALLQESMLRPGRLSLNFRQF</sequence>
<evidence type="ECO:0000259" key="7">
    <source>
        <dbReference type="PROSITE" id="PS51471"/>
    </source>
</evidence>
<feature type="binding site" evidence="6">
    <location>
        <position position="213"/>
    </location>
    <ligand>
        <name>Fe cation</name>
        <dbReference type="ChEBI" id="CHEBI:24875"/>
        <note>catalytic</note>
    </ligand>
</feature>
<dbReference type="GO" id="GO:0035513">
    <property type="term" value="P:oxidative RNA demethylation"/>
    <property type="evidence" value="ECO:0007669"/>
    <property type="project" value="TreeGrafter"/>
</dbReference>
<dbReference type="GO" id="GO:0005737">
    <property type="term" value="C:cytoplasm"/>
    <property type="evidence" value="ECO:0007669"/>
    <property type="project" value="TreeGrafter"/>
</dbReference>
<evidence type="ECO:0000256" key="3">
    <source>
        <dbReference type="ARBA" id="ARBA00022964"/>
    </source>
</evidence>
<keyword evidence="4" id="KW-0560">Oxidoreductase</keyword>
<keyword evidence="3" id="KW-0223">Dioxygenase</keyword>
<dbReference type="PANTHER" id="PTHR16557:SF10">
    <property type="entry name" value="2-OXOGLUTARATE-DEPENDENT DIOXYGENASE FAMILY PROTEIN"/>
    <property type="match status" value="1"/>
</dbReference>
<dbReference type="GO" id="GO:0035516">
    <property type="term" value="F:broad specificity oxidative DNA demethylase activity"/>
    <property type="evidence" value="ECO:0007669"/>
    <property type="project" value="TreeGrafter"/>
</dbReference>
<dbReference type="InterPro" id="IPR005123">
    <property type="entry name" value="Oxoglu/Fe-dep_dioxygenase_dom"/>
</dbReference>
<keyword evidence="5 6" id="KW-0408">Iron</keyword>
<evidence type="ECO:0000313" key="9">
    <source>
        <dbReference type="Proteomes" id="UP001229421"/>
    </source>
</evidence>
<keyword evidence="9" id="KW-1185">Reference proteome</keyword>
<organism evidence="8 9">
    <name type="scientific">Tagetes erecta</name>
    <name type="common">African marigold</name>
    <dbReference type="NCBI Taxonomy" id="13708"/>
    <lineage>
        <taxon>Eukaryota</taxon>
        <taxon>Viridiplantae</taxon>
        <taxon>Streptophyta</taxon>
        <taxon>Embryophyta</taxon>
        <taxon>Tracheophyta</taxon>
        <taxon>Spermatophyta</taxon>
        <taxon>Magnoliopsida</taxon>
        <taxon>eudicotyledons</taxon>
        <taxon>Gunneridae</taxon>
        <taxon>Pentapetalae</taxon>
        <taxon>asterids</taxon>
        <taxon>campanulids</taxon>
        <taxon>Asterales</taxon>
        <taxon>Asteraceae</taxon>
        <taxon>Asteroideae</taxon>
        <taxon>Heliantheae alliance</taxon>
        <taxon>Tageteae</taxon>
        <taxon>Tagetes</taxon>
    </lineage>
</organism>
<dbReference type="PANTHER" id="PTHR16557">
    <property type="entry name" value="ALKYLATED DNA REPAIR PROTEIN ALKB-RELATED"/>
    <property type="match status" value="1"/>
</dbReference>
<accession>A0AAD8L6B8</accession>